<organism evidence="2 3">
    <name type="scientific">Gilvimarinus gilvus</name>
    <dbReference type="NCBI Taxonomy" id="3058038"/>
    <lineage>
        <taxon>Bacteria</taxon>
        <taxon>Pseudomonadati</taxon>
        <taxon>Pseudomonadota</taxon>
        <taxon>Gammaproteobacteria</taxon>
        <taxon>Cellvibrionales</taxon>
        <taxon>Cellvibrionaceae</taxon>
        <taxon>Gilvimarinus</taxon>
    </lineage>
</organism>
<sequence>QAQSGSDSAVGLFINTLPLRVQLTDQTSIDWVKKLHDSLLSLVDYEHSSLAKIQQCSGVDAEAPLFSAVINYRHTGDAGLMLDAEKTGVSLLNAQERTNYPLSISVDDYGLNHFSFEIQVERDINAERVSEYMQQALQRLVGDLLDGGKTPVAELS</sequence>
<feature type="non-terminal residue" evidence="2">
    <location>
        <position position="1"/>
    </location>
</feature>
<feature type="non-terminal residue" evidence="2">
    <location>
        <position position="156"/>
    </location>
</feature>
<evidence type="ECO:0000313" key="3">
    <source>
        <dbReference type="Proteomes" id="UP001273505"/>
    </source>
</evidence>
<keyword evidence="3" id="KW-1185">Reference proteome</keyword>
<name>A0ABU4S6P7_9GAMM</name>
<dbReference type="PANTHER" id="PTHR45398">
    <property type="match status" value="1"/>
</dbReference>
<dbReference type="Pfam" id="PF00668">
    <property type="entry name" value="Condensation"/>
    <property type="match status" value="1"/>
</dbReference>
<dbReference type="Gene3D" id="3.30.559.10">
    <property type="entry name" value="Chloramphenicol acetyltransferase-like domain"/>
    <property type="match status" value="1"/>
</dbReference>
<proteinExistence type="predicted"/>
<dbReference type="InterPro" id="IPR001242">
    <property type="entry name" value="Condensation_dom"/>
</dbReference>
<dbReference type="InterPro" id="IPR023213">
    <property type="entry name" value="CAT-like_dom_sf"/>
</dbReference>
<dbReference type="PANTHER" id="PTHR45398:SF1">
    <property type="entry name" value="ENZYME, PUTATIVE (JCVI)-RELATED"/>
    <property type="match status" value="1"/>
</dbReference>
<reference evidence="2 3" key="1">
    <citation type="submission" date="2023-11" db="EMBL/GenBank/DDBJ databases">
        <title>Gilvimarinus fulvus sp. nov., isolated from the surface of Kelp.</title>
        <authorList>
            <person name="Sun Y.Y."/>
            <person name="Gong Y."/>
            <person name="Du Z.J."/>
        </authorList>
    </citation>
    <scope>NUCLEOTIDE SEQUENCE [LARGE SCALE GENOMIC DNA]</scope>
    <source>
        <strain evidence="2 3">SDUM040013</strain>
    </source>
</reference>
<evidence type="ECO:0000259" key="1">
    <source>
        <dbReference type="Pfam" id="PF00668"/>
    </source>
</evidence>
<protein>
    <submittedName>
        <fullName evidence="2">Condensation domain-containing protein</fullName>
    </submittedName>
</protein>
<feature type="domain" description="Condensation" evidence="1">
    <location>
        <begin position="6"/>
        <end position="155"/>
    </location>
</feature>
<gene>
    <name evidence="2" type="ORF">SCD92_19785</name>
</gene>
<accession>A0ABU4S6P7</accession>
<dbReference type="Proteomes" id="UP001273505">
    <property type="component" value="Unassembled WGS sequence"/>
</dbReference>
<evidence type="ECO:0000313" key="2">
    <source>
        <dbReference type="EMBL" id="MDX6851613.1"/>
    </source>
</evidence>
<dbReference type="EMBL" id="JAXAFO010000121">
    <property type="protein sequence ID" value="MDX6851613.1"/>
    <property type="molecule type" value="Genomic_DNA"/>
</dbReference>
<comment type="caution">
    <text evidence="2">The sequence shown here is derived from an EMBL/GenBank/DDBJ whole genome shotgun (WGS) entry which is preliminary data.</text>
</comment>
<dbReference type="SUPFAM" id="SSF52777">
    <property type="entry name" value="CoA-dependent acyltransferases"/>
    <property type="match status" value="1"/>
</dbReference>
<dbReference type="Gene3D" id="3.30.559.30">
    <property type="entry name" value="Nonribosomal peptide synthetase, condensation domain"/>
    <property type="match status" value="1"/>
</dbReference>
<dbReference type="RefSeq" id="WP_319835171.1">
    <property type="nucleotide sequence ID" value="NZ_JAXAFO010000121.1"/>
</dbReference>